<dbReference type="InterPro" id="IPR008927">
    <property type="entry name" value="6-PGluconate_DH-like_C_sf"/>
</dbReference>
<dbReference type="InterPro" id="IPR003099">
    <property type="entry name" value="Prephen_DH"/>
</dbReference>
<dbReference type="EMBL" id="JAEUWV010000029">
    <property type="protein sequence ID" value="MCO6395452.1"/>
    <property type="molecule type" value="Genomic_DNA"/>
</dbReference>
<comment type="similarity">
    <text evidence="1">Belongs to the prephenate/arogenate dehydrogenase family.</text>
</comment>
<dbReference type="Proteomes" id="UP001205920">
    <property type="component" value="Unassembled WGS sequence"/>
</dbReference>
<dbReference type="InterPro" id="IPR046825">
    <property type="entry name" value="PDH_C"/>
</dbReference>
<dbReference type="InterPro" id="IPR036291">
    <property type="entry name" value="NAD(P)-bd_dom_sf"/>
</dbReference>
<evidence type="ECO:0000259" key="3">
    <source>
        <dbReference type="PROSITE" id="PS51176"/>
    </source>
</evidence>
<dbReference type="AlphaFoldDB" id="A0AAW5HXF2"/>
<dbReference type="Pfam" id="PF02153">
    <property type="entry name" value="PDH_N"/>
    <property type="match status" value="1"/>
</dbReference>
<keyword evidence="5" id="KW-1185">Reference proteome</keyword>
<organism evidence="4 5">
    <name type="scientific">Corynebacterium lipophilum</name>
    <dbReference type="NCBI Taxonomy" id="2804918"/>
    <lineage>
        <taxon>Bacteria</taxon>
        <taxon>Bacillati</taxon>
        <taxon>Actinomycetota</taxon>
        <taxon>Actinomycetes</taxon>
        <taxon>Mycobacteriales</taxon>
        <taxon>Corynebacteriaceae</taxon>
        <taxon>Corynebacterium</taxon>
    </lineage>
</organism>
<dbReference type="Pfam" id="PF20463">
    <property type="entry name" value="PDH_C"/>
    <property type="match status" value="1"/>
</dbReference>
<evidence type="ECO:0000313" key="4">
    <source>
        <dbReference type="EMBL" id="MCO6395452.1"/>
    </source>
</evidence>
<dbReference type="NCBIfam" id="NF005108">
    <property type="entry name" value="PRK06545.1-6"/>
    <property type="match status" value="1"/>
</dbReference>
<dbReference type="PROSITE" id="PS51176">
    <property type="entry name" value="PDH_ADH"/>
    <property type="match status" value="1"/>
</dbReference>
<accession>A0AAW5HXF2</accession>
<name>A0AAW5HXF2_9CORY</name>
<dbReference type="GO" id="GO:0006571">
    <property type="term" value="P:tyrosine biosynthetic process"/>
    <property type="evidence" value="ECO:0007669"/>
    <property type="project" value="InterPro"/>
</dbReference>
<evidence type="ECO:0000256" key="1">
    <source>
        <dbReference type="ARBA" id="ARBA00007964"/>
    </source>
</evidence>
<dbReference type="Gene3D" id="1.10.3660.10">
    <property type="entry name" value="6-phosphogluconate dehydrogenase C-terminal like domain"/>
    <property type="match status" value="1"/>
</dbReference>
<evidence type="ECO:0000313" key="5">
    <source>
        <dbReference type="Proteomes" id="UP001205920"/>
    </source>
</evidence>
<dbReference type="PANTHER" id="PTHR21363">
    <property type="entry name" value="PREPHENATE DEHYDROGENASE"/>
    <property type="match status" value="1"/>
</dbReference>
<evidence type="ECO:0000256" key="2">
    <source>
        <dbReference type="ARBA" id="ARBA00023002"/>
    </source>
</evidence>
<gene>
    <name evidence="4" type="ORF">JMN37_10815</name>
</gene>
<dbReference type="InterPro" id="IPR046826">
    <property type="entry name" value="PDH_N"/>
</dbReference>
<dbReference type="EC" id="1.3.1.12" evidence="4"/>
<dbReference type="GO" id="GO:0070403">
    <property type="term" value="F:NAD+ binding"/>
    <property type="evidence" value="ECO:0007669"/>
    <property type="project" value="InterPro"/>
</dbReference>
<proteinExistence type="inferred from homology"/>
<dbReference type="SUPFAM" id="SSF48179">
    <property type="entry name" value="6-phosphogluconate dehydrogenase C-terminal domain-like"/>
    <property type="match status" value="1"/>
</dbReference>
<dbReference type="GO" id="GO:0004665">
    <property type="term" value="F:prephenate dehydrogenase (NADP+) activity"/>
    <property type="evidence" value="ECO:0007669"/>
    <property type="project" value="InterPro"/>
</dbReference>
<dbReference type="InterPro" id="IPR050812">
    <property type="entry name" value="Preph/Arog_dehydrog"/>
</dbReference>
<keyword evidence="2 4" id="KW-0560">Oxidoreductase</keyword>
<dbReference type="Gene3D" id="3.40.50.720">
    <property type="entry name" value="NAD(P)-binding Rossmann-like Domain"/>
    <property type="match status" value="1"/>
</dbReference>
<dbReference type="GO" id="GO:0008977">
    <property type="term" value="F:prephenate dehydrogenase (NAD+) activity"/>
    <property type="evidence" value="ECO:0007669"/>
    <property type="project" value="UniProtKB-EC"/>
</dbReference>
<protein>
    <submittedName>
        <fullName evidence="4">Prephenate dehydrogenase</fullName>
        <ecNumber evidence="4">1.3.1.12</ecNumber>
    </submittedName>
</protein>
<dbReference type="SUPFAM" id="SSF51735">
    <property type="entry name" value="NAD(P)-binding Rossmann-fold domains"/>
    <property type="match status" value="1"/>
</dbReference>
<reference evidence="4 5" key="1">
    <citation type="submission" date="2021-01" db="EMBL/GenBank/DDBJ databases">
        <title>Identification and Characterization of Corynebacterium sp.</title>
        <authorList>
            <person name="Luo Q."/>
            <person name="Qu P."/>
            <person name="Chen Q."/>
        </authorList>
    </citation>
    <scope>NUCLEOTIDE SEQUENCE [LARGE SCALE GENOMIC DNA]</scope>
    <source>
        <strain evidence="4 5">MC-18</strain>
    </source>
</reference>
<dbReference type="PANTHER" id="PTHR21363:SF0">
    <property type="entry name" value="PREPHENATE DEHYDROGENASE [NADP(+)]"/>
    <property type="match status" value="1"/>
</dbReference>
<comment type="caution">
    <text evidence="4">The sequence shown here is derived from an EMBL/GenBank/DDBJ whole genome shotgun (WGS) entry which is preliminary data.</text>
</comment>
<feature type="domain" description="Prephenate/arogenate dehydrogenase" evidence="3">
    <location>
        <begin position="31"/>
        <end position="332"/>
    </location>
</feature>
<sequence>MSHDISLHAVNLSLECETVTASFLHSSRHLPPVCIVGLGLIGGSIIRDLTAAGHDAFGYTHSNAGTRAAQKDGFDVTNDLEAALQKAEAQQALIVIAVPMDAVATVLDAIAEHAPSCGITDVVSVKQPVYDLVLERGLEERYVGGHPMAGTEFSGWSASQEGLFQRAAWVVTYDYAESVDKVPQTWASLFADVCNLVAVTGAEAVPVSVKRHDEAVARVSHLPHVIAEALSVVGDRGGTLAQSLAAGSFKGATRVAGTDPSLVRNMCETNAESLVHIIDEFTELLADARSALSADAPSMKRLAENGHRAHTRMLARSGARRESVSPVKISSRPVMRLHPGAPGWVKQLRQIESLGGRVEVF</sequence>